<dbReference type="GeneID" id="136085569"/>
<dbReference type="PANTHER" id="PTHR46060:SF2">
    <property type="entry name" value="HISTONE-LYSINE N-METHYLTRANSFERASE SETMAR"/>
    <property type="match status" value="1"/>
</dbReference>
<dbReference type="InterPro" id="IPR052709">
    <property type="entry name" value="Transposase-MT_Hybrid"/>
</dbReference>
<evidence type="ECO:0000313" key="2">
    <source>
        <dbReference type="Proteomes" id="UP001652625"/>
    </source>
</evidence>
<reference evidence="3" key="1">
    <citation type="submission" date="2025-08" db="UniProtKB">
        <authorList>
            <consortium name="RefSeq"/>
        </authorList>
    </citation>
    <scope>IDENTIFICATION</scope>
</reference>
<dbReference type="InterPro" id="IPR036388">
    <property type="entry name" value="WH-like_DNA-bd_sf"/>
</dbReference>
<dbReference type="RefSeq" id="XP_065662962.1">
    <property type="nucleotide sequence ID" value="XM_065806890.1"/>
</dbReference>
<keyword evidence="2" id="KW-1185">Reference proteome</keyword>
<dbReference type="PANTHER" id="PTHR46060">
    <property type="entry name" value="MARINER MOS1 TRANSPOSASE-LIKE PROTEIN"/>
    <property type="match status" value="1"/>
</dbReference>
<dbReference type="InterPro" id="IPR036397">
    <property type="entry name" value="RNaseH_sf"/>
</dbReference>
<sequence>MASTSLYLKQIWFLLEVNRVLKCHAICYLKARFSLDLVIDVKSIMDKRQICTIFLFQLKMGRKAAETARDINTAFGPETTNERMAQWWFKKFRSGEESLENEEGRGRPSEIDDDQLRALIEADPRKTIREVAEELNVHNSTVDRHLKQIGKSKKLSKWVPHELNENQKNHRFEVSSAFLLRNKNDPFLDRIVTCDEKWILYDNRRRSAQWLDRDEAPQHFPKPNLHQKKVMVTVWWSAAGLIHHSFLNPGETITAEKYCQQIDEMHQKLRCMCPRLVNMKGPILLHDNARPHVAQPTMQKLNALGYETLPHPPYSPDLSPTDYHFFKHLDNFLHEKCFKSRDDVKTTFDDFIASRTSEFYATGINKLVSRWQKCVDCNGSYFD</sequence>
<protein>
    <submittedName>
        <fullName evidence="3">Histone-lysine N-methyltransferase SETMAR-like</fullName>
    </submittedName>
</protein>
<name>A0ABM4CMB6_HYDVU</name>
<dbReference type="Gene3D" id="1.10.10.1450">
    <property type="match status" value="1"/>
</dbReference>
<dbReference type="Pfam" id="PF01359">
    <property type="entry name" value="Transposase_1"/>
    <property type="match status" value="1"/>
</dbReference>
<accession>A0ABM4CMB6</accession>
<evidence type="ECO:0000259" key="1">
    <source>
        <dbReference type="Pfam" id="PF17906"/>
    </source>
</evidence>
<dbReference type="Proteomes" id="UP001652625">
    <property type="component" value="Chromosome 09"/>
</dbReference>
<dbReference type="Gene3D" id="3.30.420.10">
    <property type="entry name" value="Ribonuclease H-like superfamily/Ribonuclease H"/>
    <property type="match status" value="1"/>
</dbReference>
<evidence type="ECO:0000313" key="3">
    <source>
        <dbReference type="RefSeq" id="XP_065662962.1"/>
    </source>
</evidence>
<dbReference type="Gene3D" id="1.10.10.10">
    <property type="entry name" value="Winged helix-like DNA-binding domain superfamily/Winged helix DNA-binding domain"/>
    <property type="match status" value="1"/>
</dbReference>
<dbReference type="InterPro" id="IPR001888">
    <property type="entry name" value="Transposase_1"/>
</dbReference>
<gene>
    <name evidence="3" type="primary">LOC136085569</name>
</gene>
<dbReference type="Pfam" id="PF17906">
    <property type="entry name" value="HTH_48"/>
    <property type="match status" value="1"/>
</dbReference>
<organism evidence="2 3">
    <name type="scientific">Hydra vulgaris</name>
    <name type="common">Hydra</name>
    <name type="synonym">Hydra attenuata</name>
    <dbReference type="NCBI Taxonomy" id="6087"/>
    <lineage>
        <taxon>Eukaryota</taxon>
        <taxon>Metazoa</taxon>
        <taxon>Cnidaria</taxon>
        <taxon>Hydrozoa</taxon>
        <taxon>Hydroidolina</taxon>
        <taxon>Anthoathecata</taxon>
        <taxon>Aplanulata</taxon>
        <taxon>Hydridae</taxon>
        <taxon>Hydra</taxon>
    </lineage>
</organism>
<dbReference type="InterPro" id="IPR041426">
    <property type="entry name" value="Mos1_HTH"/>
</dbReference>
<proteinExistence type="predicted"/>
<feature type="domain" description="Mos1 transposase HTH" evidence="1">
    <location>
        <begin position="47"/>
        <end position="96"/>
    </location>
</feature>